<sequence length="104" mass="10637">MGMDTVVAIVVSGALILGSIWAGAGLVKRGVPAKGATGTLGSVLSMIEPATGAPTRVEAAAAIEEMRQRRHEKLSAGPGLLPDELMSGKVVLHGRADPKRDAKI</sequence>
<proteinExistence type="predicted"/>
<evidence type="ECO:0000313" key="2">
    <source>
        <dbReference type="Proteomes" id="UP001549307"/>
    </source>
</evidence>
<accession>A0ABV2P692</accession>
<dbReference type="EMBL" id="JBEPSN010000004">
    <property type="protein sequence ID" value="MET4540288.1"/>
    <property type="molecule type" value="Genomic_DNA"/>
</dbReference>
<gene>
    <name evidence="1" type="ORF">ABIE37_002069</name>
</gene>
<dbReference type="RefSeq" id="WP_354229175.1">
    <property type="nucleotide sequence ID" value="NZ_JBEPSN010000004.1"/>
</dbReference>
<dbReference type="GeneID" id="92753017"/>
<comment type="caution">
    <text evidence="1">The sequence shown here is derived from an EMBL/GenBank/DDBJ whole genome shotgun (WGS) entry which is preliminary data.</text>
</comment>
<keyword evidence="2" id="KW-1185">Reference proteome</keyword>
<dbReference type="Proteomes" id="UP001549307">
    <property type="component" value="Unassembled WGS sequence"/>
</dbReference>
<protein>
    <submittedName>
        <fullName evidence="1">Uncharacterized protein</fullName>
    </submittedName>
</protein>
<organism evidence="1 2">
    <name type="scientific">Arthrobacter bambusae</name>
    <dbReference type="NCBI Taxonomy" id="1338426"/>
    <lineage>
        <taxon>Bacteria</taxon>
        <taxon>Bacillati</taxon>
        <taxon>Actinomycetota</taxon>
        <taxon>Actinomycetes</taxon>
        <taxon>Micrococcales</taxon>
        <taxon>Micrococcaceae</taxon>
        <taxon>Arthrobacter</taxon>
    </lineage>
</organism>
<name>A0ABV2P692_9MICC</name>
<reference evidence="1 2" key="1">
    <citation type="submission" date="2024-06" db="EMBL/GenBank/DDBJ databases">
        <title>Sorghum-associated microbial communities from plants grown in Nebraska, USA.</title>
        <authorList>
            <person name="Schachtman D."/>
        </authorList>
    </citation>
    <scope>NUCLEOTIDE SEQUENCE [LARGE SCALE GENOMIC DNA]</scope>
    <source>
        <strain evidence="1 2">3552</strain>
    </source>
</reference>
<evidence type="ECO:0000313" key="1">
    <source>
        <dbReference type="EMBL" id="MET4540288.1"/>
    </source>
</evidence>